<feature type="domain" description="Cation efflux protein cytoplasmic" evidence="9">
    <location>
        <begin position="259"/>
        <end position="325"/>
    </location>
</feature>
<dbReference type="Pfam" id="PF16916">
    <property type="entry name" value="ZT_dimer"/>
    <property type="match status" value="1"/>
</dbReference>
<dbReference type="InterPro" id="IPR002524">
    <property type="entry name" value="Cation_efflux"/>
</dbReference>
<feature type="transmembrane region" description="Helical" evidence="7">
    <location>
        <begin position="42"/>
        <end position="61"/>
    </location>
</feature>
<evidence type="ECO:0000313" key="10">
    <source>
        <dbReference type="EMBL" id="KRN99805.1"/>
    </source>
</evidence>
<evidence type="ECO:0000256" key="5">
    <source>
        <dbReference type="ARBA" id="ARBA00022989"/>
    </source>
</evidence>
<dbReference type="Gene3D" id="1.20.1510.10">
    <property type="entry name" value="Cation efflux protein transmembrane domain"/>
    <property type="match status" value="1"/>
</dbReference>
<evidence type="ECO:0000259" key="8">
    <source>
        <dbReference type="Pfam" id="PF01545"/>
    </source>
</evidence>
<feature type="domain" description="Cation efflux protein transmembrane" evidence="8">
    <location>
        <begin position="123"/>
        <end position="252"/>
    </location>
</feature>
<dbReference type="Pfam" id="PF01545">
    <property type="entry name" value="Cation_efflux"/>
    <property type="match status" value="1"/>
</dbReference>
<evidence type="ECO:0000256" key="7">
    <source>
        <dbReference type="SAM" id="Phobius"/>
    </source>
</evidence>
<evidence type="ECO:0000256" key="6">
    <source>
        <dbReference type="ARBA" id="ARBA00023136"/>
    </source>
</evidence>
<accession>A0A0R2LM99</accession>
<dbReference type="EMBL" id="JQCF01000007">
    <property type="protein sequence ID" value="KRN99805.1"/>
    <property type="molecule type" value="Genomic_DNA"/>
</dbReference>
<dbReference type="InterPro" id="IPR027470">
    <property type="entry name" value="Cation_efflux_CTD"/>
</dbReference>
<feature type="transmembrane region" description="Helical" evidence="7">
    <location>
        <begin position="158"/>
        <end position="179"/>
    </location>
</feature>
<feature type="transmembrane region" description="Helical" evidence="7">
    <location>
        <begin position="211"/>
        <end position="238"/>
    </location>
</feature>
<dbReference type="PANTHER" id="PTHR43840:SF50">
    <property type="entry name" value="MANGANESE EFFLUX SYSTEM PROTEIN MNES"/>
    <property type="match status" value="1"/>
</dbReference>
<organism evidence="10 11">
    <name type="scientific">Companilactobacillus kimchiensis</name>
    <dbReference type="NCBI Taxonomy" id="993692"/>
    <lineage>
        <taxon>Bacteria</taxon>
        <taxon>Bacillati</taxon>
        <taxon>Bacillota</taxon>
        <taxon>Bacilli</taxon>
        <taxon>Lactobacillales</taxon>
        <taxon>Lactobacillaceae</taxon>
        <taxon>Companilactobacillus</taxon>
    </lineage>
</organism>
<keyword evidence="3" id="KW-0813">Transport</keyword>
<comment type="subcellular location">
    <subcellularLocation>
        <location evidence="1">Membrane</location>
        <topology evidence="1">Multi-pass membrane protein</topology>
    </subcellularLocation>
</comment>
<dbReference type="Gene3D" id="3.30.70.1350">
    <property type="entry name" value="Cation efflux protein, cytoplasmic domain"/>
    <property type="match status" value="1"/>
</dbReference>
<feature type="transmembrane region" description="Helical" evidence="7">
    <location>
        <begin position="73"/>
        <end position="92"/>
    </location>
</feature>
<proteinExistence type="inferred from homology"/>
<evidence type="ECO:0000256" key="4">
    <source>
        <dbReference type="ARBA" id="ARBA00022692"/>
    </source>
</evidence>
<feature type="transmembrane region" description="Helical" evidence="7">
    <location>
        <begin position="126"/>
        <end position="146"/>
    </location>
</feature>
<comment type="similarity">
    <text evidence="2">Belongs to the cation diffusion facilitator (CDF) transporter (TC 2.A.4) family.</text>
</comment>
<dbReference type="SUPFAM" id="SSF161111">
    <property type="entry name" value="Cation efflux protein transmembrane domain-like"/>
    <property type="match status" value="1"/>
</dbReference>
<protein>
    <submittedName>
        <fullName evidence="10">Co Zn Cd cation transporter</fullName>
    </submittedName>
</protein>
<keyword evidence="6 7" id="KW-0472">Membrane</keyword>
<evidence type="ECO:0000256" key="2">
    <source>
        <dbReference type="ARBA" id="ARBA00008114"/>
    </source>
</evidence>
<gene>
    <name evidence="10" type="ORF">IV57_GL002411</name>
</gene>
<evidence type="ECO:0000259" key="9">
    <source>
        <dbReference type="Pfam" id="PF16916"/>
    </source>
</evidence>
<dbReference type="PATRIC" id="fig|993692.3.peg.2458"/>
<keyword evidence="5 7" id="KW-1133">Transmembrane helix</keyword>
<evidence type="ECO:0000256" key="3">
    <source>
        <dbReference type="ARBA" id="ARBA00022448"/>
    </source>
</evidence>
<dbReference type="GO" id="GO:0016020">
    <property type="term" value="C:membrane"/>
    <property type="evidence" value="ECO:0007669"/>
    <property type="project" value="UniProtKB-SubCell"/>
</dbReference>
<dbReference type="SUPFAM" id="SSF160240">
    <property type="entry name" value="Cation efflux protein cytoplasmic domain-like"/>
    <property type="match status" value="1"/>
</dbReference>
<evidence type="ECO:0000256" key="1">
    <source>
        <dbReference type="ARBA" id="ARBA00004141"/>
    </source>
</evidence>
<keyword evidence="4 7" id="KW-0812">Transmembrane</keyword>
<dbReference type="NCBIfam" id="TIGR01297">
    <property type="entry name" value="CDF"/>
    <property type="match status" value="1"/>
</dbReference>
<dbReference type="Proteomes" id="UP000051006">
    <property type="component" value="Unassembled WGS sequence"/>
</dbReference>
<sequence length="334" mass="36973">MAISEEGVIMQEQRAHREAEQVAWQKIQGEELQKLHSAQHHLWFNVGAYLLISIIEFYLAIIGHSQTLRADALNNLAGIISAVLLLIGIFIARDIGDDDLMGQPLPNDPQQNGQRLQLTRFHYETVFTLITGIIMIAISINVMYSGIKSLMHQATQEIPQPITLVGAGIAMCIMLIVWWQNRAAGRKLQNAALTAAAQDSLSDALTSLGTLIAIGGALLFKVAWLDGVASIIVGIFILTSGIKIFRESSLNLADYFDPKAEAQFKKAIEKFPEVRQVEELNAHYNGNMVTLDIIIGVDPHMEVMDSYRLGEEIEAQMRHQFGIVDTDVMAVPTE</sequence>
<dbReference type="InterPro" id="IPR058533">
    <property type="entry name" value="Cation_efflux_TM"/>
</dbReference>
<keyword evidence="11" id="KW-1185">Reference proteome</keyword>
<dbReference type="STRING" id="993692.IV57_GL002411"/>
<dbReference type="InterPro" id="IPR036837">
    <property type="entry name" value="Cation_efflux_CTD_sf"/>
</dbReference>
<reference evidence="10 11" key="1">
    <citation type="journal article" date="2015" name="Genome Announc.">
        <title>Expanding the biotechnology potential of lactobacilli through comparative genomics of 213 strains and associated genera.</title>
        <authorList>
            <person name="Sun Z."/>
            <person name="Harris H.M."/>
            <person name="McCann A."/>
            <person name="Guo C."/>
            <person name="Argimon S."/>
            <person name="Zhang W."/>
            <person name="Yang X."/>
            <person name="Jeffery I.B."/>
            <person name="Cooney J.C."/>
            <person name="Kagawa T.F."/>
            <person name="Liu W."/>
            <person name="Song Y."/>
            <person name="Salvetti E."/>
            <person name="Wrobel A."/>
            <person name="Rasinkangas P."/>
            <person name="Parkhill J."/>
            <person name="Rea M.C."/>
            <person name="O'Sullivan O."/>
            <person name="Ritari J."/>
            <person name="Douillard F.P."/>
            <person name="Paul Ross R."/>
            <person name="Yang R."/>
            <person name="Briner A.E."/>
            <person name="Felis G.E."/>
            <person name="de Vos W.M."/>
            <person name="Barrangou R."/>
            <person name="Klaenhammer T.R."/>
            <person name="Caufield P.W."/>
            <person name="Cui Y."/>
            <person name="Zhang H."/>
            <person name="O'Toole P.W."/>
        </authorList>
    </citation>
    <scope>NUCLEOTIDE SEQUENCE [LARGE SCALE GENOMIC DNA]</scope>
    <source>
        <strain evidence="10 11">DSM 24716</strain>
    </source>
</reference>
<comment type="caution">
    <text evidence="10">The sequence shown here is derived from an EMBL/GenBank/DDBJ whole genome shotgun (WGS) entry which is preliminary data.</text>
</comment>
<dbReference type="InterPro" id="IPR027469">
    <property type="entry name" value="Cation_efflux_TMD_sf"/>
</dbReference>
<dbReference type="PANTHER" id="PTHR43840">
    <property type="entry name" value="MITOCHONDRIAL METAL TRANSPORTER 1-RELATED"/>
    <property type="match status" value="1"/>
</dbReference>
<dbReference type="GO" id="GO:0008324">
    <property type="term" value="F:monoatomic cation transmembrane transporter activity"/>
    <property type="evidence" value="ECO:0007669"/>
    <property type="project" value="InterPro"/>
</dbReference>
<name>A0A0R2LM99_9LACO</name>
<evidence type="ECO:0000313" key="11">
    <source>
        <dbReference type="Proteomes" id="UP000051006"/>
    </source>
</evidence>
<dbReference type="AlphaFoldDB" id="A0A0R2LM99"/>
<dbReference type="InterPro" id="IPR050291">
    <property type="entry name" value="CDF_Transporter"/>
</dbReference>